<accession>A0A1G6I5Q4</accession>
<dbReference type="InterPro" id="IPR007138">
    <property type="entry name" value="ABM_dom"/>
</dbReference>
<keyword evidence="2" id="KW-0503">Monooxygenase</keyword>
<dbReference type="EMBL" id="FMZC01000001">
    <property type="protein sequence ID" value="SDC01771.1"/>
    <property type="molecule type" value="Genomic_DNA"/>
</dbReference>
<dbReference type="SUPFAM" id="SSF54909">
    <property type="entry name" value="Dimeric alpha+beta barrel"/>
    <property type="match status" value="1"/>
</dbReference>
<feature type="domain" description="ABM" evidence="1">
    <location>
        <begin position="10"/>
        <end position="99"/>
    </location>
</feature>
<sequence>MPLPMTMTAAHVLISFTARPEAATTFQALMAQVRHDLPAVPGCRSVRVFTQHDDPCKVTLLETWASVAAHQAHIAQVVSSGAWDALAAHLSEAPESRYLNEMAD</sequence>
<proteinExistence type="predicted"/>
<reference evidence="2 3" key="1">
    <citation type="submission" date="2016-10" db="EMBL/GenBank/DDBJ databases">
        <authorList>
            <person name="de Groot N.N."/>
        </authorList>
    </citation>
    <scope>NUCLEOTIDE SEQUENCE [LARGE SCALE GENOMIC DNA]</scope>
    <source>
        <strain evidence="2 3">DSM 16619</strain>
    </source>
</reference>
<dbReference type="STRING" id="187868.SAMN05192589_10177"/>
<name>A0A1G6I5Q4_9BURK</name>
<dbReference type="AlphaFoldDB" id="A0A1G6I5Q4"/>
<keyword evidence="3" id="KW-1185">Reference proteome</keyword>
<evidence type="ECO:0000313" key="3">
    <source>
        <dbReference type="Proteomes" id="UP000198781"/>
    </source>
</evidence>
<dbReference type="Proteomes" id="UP000198781">
    <property type="component" value="Unassembled WGS sequence"/>
</dbReference>
<evidence type="ECO:0000259" key="1">
    <source>
        <dbReference type="PROSITE" id="PS51725"/>
    </source>
</evidence>
<gene>
    <name evidence="2" type="ORF">SAMN05192589_10177</name>
</gene>
<dbReference type="InterPro" id="IPR011008">
    <property type="entry name" value="Dimeric_a/b-barrel"/>
</dbReference>
<dbReference type="GO" id="GO:0004497">
    <property type="term" value="F:monooxygenase activity"/>
    <property type="evidence" value="ECO:0007669"/>
    <property type="project" value="UniProtKB-KW"/>
</dbReference>
<dbReference type="Gene3D" id="3.30.70.100">
    <property type="match status" value="1"/>
</dbReference>
<evidence type="ECO:0000313" key="2">
    <source>
        <dbReference type="EMBL" id="SDC01771.1"/>
    </source>
</evidence>
<keyword evidence="2" id="KW-0560">Oxidoreductase</keyword>
<dbReference type="Pfam" id="PF03992">
    <property type="entry name" value="ABM"/>
    <property type="match status" value="1"/>
</dbReference>
<protein>
    <submittedName>
        <fullName evidence="2">Quinol monooxygenase YgiN</fullName>
    </submittedName>
</protein>
<dbReference type="PROSITE" id="PS51725">
    <property type="entry name" value="ABM"/>
    <property type="match status" value="1"/>
</dbReference>
<organism evidence="2 3">
    <name type="scientific">Paracidovorax valerianellae</name>
    <dbReference type="NCBI Taxonomy" id="187868"/>
    <lineage>
        <taxon>Bacteria</taxon>
        <taxon>Pseudomonadati</taxon>
        <taxon>Pseudomonadota</taxon>
        <taxon>Betaproteobacteria</taxon>
        <taxon>Burkholderiales</taxon>
        <taxon>Comamonadaceae</taxon>
        <taxon>Paracidovorax</taxon>
    </lineage>
</organism>